<evidence type="ECO:0000259" key="8">
    <source>
        <dbReference type="Pfam" id="PF00125"/>
    </source>
</evidence>
<organism evidence="9 10">
    <name type="scientific">Zizania palustris</name>
    <name type="common">Northern wild rice</name>
    <dbReference type="NCBI Taxonomy" id="103762"/>
    <lineage>
        <taxon>Eukaryota</taxon>
        <taxon>Viridiplantae</taxon>
        <taxon>Streptophyta</taxon>
        <taxon>Embryophyta</taxon>
        <taxon>Tracheophyta</taxon>
        <taxon>Spermatophyta</taxon>
        <taxon>Magnoliopsida</taxon>
        <taxon>Liliopsida</taxon>
        <taxon>Poales</taxon>
        <taxon>Poaceae</taxon>
        <taxon>BOP clade</taxon>
        <taxon>Oryzoideae</taxon>
        <taxon>Oryzeae</taxon>
        <taxon>Zizaniinae</taxon>
        <taxon>Zizania</taxon>
    </lineage>
</organism>
<dbReference type="EMBL" id="JAAALK010000290">
    <property type="protein sequence ID" value="KAG8046781.1"/>
    <property type="molecule type" value="Genomic_DNA"/>
</dbReference>
<keyword evidence="3" id="KW-0238">DNA-binding</keyword>
<keyword evidence="5" id="KW-0539">Nucleus</keyword>
<evidence type="ECO:0000256" key="6">
    <source>
        <dbReference type="ARBA" id="ARBA00038129"/>
    </source>
</evidence>
<gene>
    <name evidence="9" type="ORF">GUJ93_ZPchr0008g12987</name>
</gene>
<dbReference type="GO" id="GO:0000978">
    <property type="term" value="F:RNA polymerase II cis-regulatory region sequence-specific DNA binding"/>
    <property type="evidence" value="ECO:0007669"/>
    <property type="project" value="TreeGrafter"/>
</dbReference>
<dbReference type="GO" id="GO:0005634">
    <property type="term" value="C:nucleus"/>
    <property type="evidence" value="ECO:0007669"/>
    <property type="project" value="UniProtKB-SubCell"/>
</dbReference>
<comment type="similarity">
    <text evidence="6">Belongs to the NFYC/HAP5 subunit family.</text>
</comment>
<dbReference type="AlphaFoldDB" id="A0A8J5R5R1"/>
<reference evidence="9" key="2">
    <citation type="submission" date="2021-02" db="EMBL/GenBank/DDBJ databases">
        <authorList>
            <person name="Kimball J.A."/>
            <person name="Haas M.W."/>
            <person name="Macchietto M."/>
            <person name="Kono T."/>
            <person name="Duquette J."/>
            <person name="Shao M."/>
        </authorList>
    </citation>
    <scope>NUCLEOTIDE SEQUENCE</scope>
    <source>
        <tissue evidence="9">Fresh leaf tissue</tissue>
    </source>
</reference>
<keyword evidence="10" id="KW-1185">Reference proteome</keyword>
<dbReference type="GO" id="GO:0000981">
    <property type="term" value="F:DNA-binding transcription factor activity, RNA polymerase II-specific"/>
    <property type="evidence" value="ECO:0007669"/>
    <property type="project" value="TreeGrafter"/>
</dbReference>
<dbReference type="PANTHER" id="PTHR10252">
    <property type="entry name" value="HISTONE-LIKE TRANSCRIPTION FACTOR CCAAT-RELATED"/>
    <property type="match status" value="1"/>
</dbReference>
<dbReference type="InterPro" id="IPR007125">
    <property type="entry name" value="H2A/H2B/H3"/>
</dbReference>
<comment type="subcellular location">
    <subcellularLocation>
        <location evidence="1">Nucleus</location>
    </subcellularLocation>
</comment>
<evidence type="ECO:0000313" key="9">
    <source>
        <dbReference type="EMBL" id="KAG8046781.1"/>
    </source>
</evidence>
<feature type="region of interest" description="Disordered" evidence="7">
    <location>
        <begin position="175"/>
        <end position="212"/>
    </location>
</feature>
<evidence type="ECO:0000313" key="10">
    <source>
        <dbReference type="Proteomes" id="UP000729402"/>
    </source>
</evidence>
<dbReference type="Proteomes" id="UP000729402">
    <property type="component" value="Unassembled WGS sequence"/>
</dbReference>
<reference evidence="9" key="1">
    <citation type="journal article" date="2021" name="bioRxiv">
        <title>Whole Genome Assembly and Annotation of Northern Wild Rice, Zizania palustris L., Supports a Whole Genome Duplication in the Zizania Genus.</title>
        <authorList>
            <person name="Haas M."/>
            <person name="Kono T."/>
            <person name="Macchietto M."/>
            <person name="Millas R."/>
            <person name="McGilp L."/>
            <person name="Shao M."/>
            <person name="Duquette J."/>
            <person name="Hirsch C.N."/>
            <person name="Kimball J."/>
        </authorList>
    </citation>
    <scope>NUCLEOTIDE SEQUENCE</scope>
    <source>
        <tissue evidence="9">Fresh leaf tissue</tissue>
    </source>
</reference>
<evidence type="ECO:0000256" key="1">
    <source>
        <dbReference type="ARBA" id="ARBA00004123"/>
    </source>
</evidence>
<feature type="compositionally biased region" description="Polar residues" evidence="7">
    <location>
        <begin position="181"/>
        <end position="192"/>
    </location>
</feature>
<name>A0A8J5R5R1_ZIZPA</name>
<dbReference type="CDD" id="cd22908">
    <property type="entry name" value="HFD_NFYC-like"/>
    <property type="match status" value="1"/>
</dbReference>
<evidence type="ECO:0000256" key="5">
    <source>
        <dbReference type="ARBA" id="ARBA00023242"/>
    </source>
</evidence>
<dbReference type="Pfam" id="PF00125">
    <property type="entry name" value="Histone"/>
    <property type="match status" value="1"/>
</dbReference>
<dbReference type="FunFam" id="1.10.20.10:FF:000006">
    <property type="entry name" value="Nuclear transcription factor Y subunit gamma"/>
    <property type="match status" value="1"/>
</dbReference>
<dbReference type="OrthoDB" id="1272441at2759"/>
<dbReference type="PANTHER" id="PTHR10252:SF145">
    <property type="entry name" value="NUCLEAR TRANSCRIPTION FACTOR Y SUBUNIT C-4"/>
    <property type="match status" value="1"/>
</dbReference>
<keyword evidence="4" id="KW-0804">Transcription</keyword>
<dbReference type="InterPro" id="IPR050568">
    <property type="entry name" value="Transcr_DNA_Rep_Reg"/>
</dbReference>
<feature type="domain" description="Core Histone H2A/H2B/H3" evidence="8">
    <location>
        <begin position="87"/>
        <end position="159"/>
    </location>
</feature>
<evidence type="ECO:0000256" key="2">
    <source>
        <dbReference type="ARBA" id="ARBA00023015"/>
    </source>
</evidence>
<accession>A0A8J5R5R1</accession>
<evidence type="ECO:0000256" key="3">
    <source>
        <dbReference type="ARBA" id="ARBA00023125"/>
    </source>
</evidence>
<comment type="caution">
    <text evidence="9">The sequence shown here is derived from an EMBL/GenBank/DDBJ whole genome shotgun (WGS) entry which is preliminary data.</text>
</comment>
<proteinExistence type="inferred from homology"/>
<protein>
    <recommendedName>
        <fullName evidence="8">Core Histone H2A/H2B/H3 domain-containing protein</fullName>
    </recommendedName>
</protein>
<sequence length="212" mass="23847">MEPLRQNRANGGLISDSPAEYAAAYQPVVMLSADPSSTASFPPASFPSVYPVNQEQLSYDQLVALQQQQEQEQLQALWADQMAEIGQMTEFKMHSLALSRTKRIMKADEDVKMIAGEAPAIFAKACEMFIQDLTVRAWQHTEENKRRVLQKNDIAAAARRTDIFDFLMDVMPMDELKKDSTGSPAPSTQTMISPYAPEQQLQQQDSDDRQDE</sequence>
<keyword evidence="2" id="KW-0805">Transcription regulation</keyword>
<evidence type="ECO:0000256" key="7">
    <source>
        <dbReference type="SAM" id="MobiDB-lite"/>
    </source>
</evidence>
<evidence type="ECO:0000256" key="4">
    <source>
        <dbReference type="ARBA" id="ARBA00023163"/>
    </source>
</evidence>